<keyword evidence="1" id="KW-0805">Transcription regulation</keyword>
<feature type="domain" description="SIS" evidence="5">
    <location>
        <begin position="124"/>
        <end position="281"/>
    </location>
</feature>
<gene>
    <name evidence="6" type="ORF">P7H43_02235</name>
</gene>
<dbReference type="InterPro" id="IPR035472">
    <property type="entry name" value="RpiR-like_SIS"/>
</dbReference>
<evidence type="ECO:0000256" key="2">
    <source>
        <dbReference type="ARBA" id="ARBA00023125"/>
    </source>
</evidence>
<dbReference type="GO" id="GO:1901135">
    <property type="term" value="P:carbohydrate derivative metabolic process"/>
    <property type="evidence" value="ECO:0007669"/>
    <property type="project" value="InterPro"/>
</dbReference>
<dbReference type="AlphaFoldDB" id="A0AAW8TSN4"/>
<dbReference type="PROSITE" id="PS51464">
    <property type="entry name" value="SIS"/>
    <property type="match status" value="1"/>
</dbReference>
<dbReference type="InterPro" id="IPR009057">
    <property type="entry name" value="Homeodomain-like_sf"/>
</dbReference>
<dbReference type="GO" id="GO:0097367">
    <property type="term" value="F:carbohydrate derivative binding"/>
    <property type="evidence" value="ECO:0007669"/>
    <property type="project" value="InterPro"/>
</dbReference>
<keyword evidence="2" id="KW-0238">DNA-binding</keyword>
<dbReference type="CDD" id="cd05013">
    <property type="entry name" value="SIS_RpiR"/>
    <property type="match status" value="1"/>
</dbReference>
<dbReference type="Pfam" id="PF01380">
    <property type="entry name" value="SIS"/>
    <property type="match status" value="1"/>
</dbReference>
<protein>
    <submittedName>
        <fullName evidence="6">MurR/RpiR family transcriptional regulator</fullName>
    </submittedName>
</protein>
<dbReference type="InterPro" id="IPR000281">
    <property type="entry name" value="HTH_RpiR"/>
</dbReference>
<evidence type="ECO:0000256" key="3">
    <source>
        <dbReference type="ARBA" id="ARBA00023163"/>
    </source>
</evidence>
<dbReference type="Pfam" id="PF01418">
    <property type="entry name" value="HTH_6"/>
    <property type="match status" value="1"/>
</dbReference>
<dbReference type="SUPFAM" id="SSF46689">
    <property type="entry name" value="Homeodomain-like"/>
    <property type="match status" value="1"/>
</dbReference>
<dbReference type="GO" id="GO:0003677">
    <property type="term" value="F:DNA binding"/>
    <property type="evidence" value="ECO:0007669"/>
    <property type="project" value="UniProtKB-KW"/>
</dbReference>
<dbReference type="Gene3D" id="1.10.10.10">
    <property type="entry name" value="Winged helix-like DNA-binding domain superfamily/Winged helix DNA-binding domain"/>
    <property type="match status" value="1"/>
</dbReference>
<sequence>MLIRERMQATHFSSAEQQLVDDILQHSQVLQELTVQQIAQRNFVHPSTLIRVAKKLGFSGWVELKEAFAKEEQYLTGHFQEIDANLPFAPTDGITTIAQKLTRLEQSTLEDTLSLVHHDELNTAKQLLLAADQIKVFGSNANRLISQDFLLKMNRIGKMTSQATPGEAAYESLNMPPKSCAILISYTGENQELRQIAKLLQQEQIPFIAITSIGDNEIARRATCRLNMTTRERLYSKIGNFSINTSVTYLLNLLYCCVFSEHYQANLAHLIKTGALIDKRPSTVAIMEEPPLSDIQIQDSFLPN</sequence>
<proteinExistence type="predicted"/>
<feature type="domain" description="HTH rpiR-type" evidence="4">
    <location>
        <begin position="1"/>
        <end position="75"/>
    </location>
</feature>
<comment type="caution">
    <text evidence="6">The sequence shown here is derived from an EMBL/GenBank/DDBJ whole genome shotgun (WGS) entry which is preliminary data.</text>
</comment>
<dbReference type="InterPro" id="IPR046348">
    <property type="entry name" value="SIS_dom_sf"/>
</dbReference>
<dbReference type="Proteomes" id="UP001256711">
    <property type="component" value="Unassembled WGS sequence"/>
</dbReference>
<evidence type="ECO:0000259" key="4">
    <source>
        <dbReference type="PROSITE" id="PS51071"/>
    </source>
</evidence>
<organism evidence="6 7">
    <name type="scientific">Enterococcus asini</name>
    <dbReference type="NCBI Taxonomy" id="57732"/>
    <lineage>
        <taxon>Bacteria</taxon>
        <taxon>Bacillati</taxon>
        <taxon>Bacillota</taxon>
        <taxon>Bacilli</taxon>
        <taxon>Lactobacillales</taxon>
        <taxon>Enterococcaceae</taxon>
        <taxon>Enterococcus</taxon>
    </lineage>
</organism>
<evidence type="ECO:0000259" key="5">
    <source>
        <dbReference type="PROSITE" id="PS51464"/>
    </source>
</evidence>
<dbReference type="SUPFAM" id="SSF53697">
    <property type="entry name" value="SIS domain"/>
    <property type="match status" value="1"/>
</dbReference>
<evidence type="ECO:0000313" key="7">
    <source>
        <dbReference type="Proteomes" id="UP001256711"/>
    </source>
</evidence>
<dbReference type="InterPro" id="IPR047640">
    <property type="entry name" value="RpiR-like"/>
</dbReference>
<evidence type="ECO:0000256" key="1">
    <source>
        <dbReference type="ARBA" id="ARBA00023015"/>
    </source>
</evidence>
<dbReference type="Gene3D" id="3.40.50.10490">
    <property type="entry name" value="Glucose-6-phosphate isomerase like protein, domain 1"/>
    <property type="match status" value="1"/>
</dbReference>
<dbReference type="PROSITE" id="PS51071">
    <property type="entry name" value="HTH_RPIR"/>
    <property type="match status" value="1"/>
</dbReference>
<reference evidence="6" key="1">
    <citation type="submission" date="2023-03" db="EMBL/GenBank/DDBJ databases">
        <authorList>
            <person name="Shen W."/>
            <person name="Cai J."/>
        </authorList>
    </citation>
    <scope>NUCLEOTIDE SEQUENCE</scope>
    <source>
        <strain evidence="6">B226-2</strain>
    </source>
</reference>
<name>A0AAW8TSN4_9ENTE</name>
<dbReference type="InterPro" id="IPR001347">
    <property type="entry name" value="SIS_dom"/>
</dbReference>
<dbReference type="RefSeq" id="WP_270596534.1">
    <property type="nucleotide sequence ID" value="NZ_CATYFE010000004.1"/>
</dbReference>
<dbReference type="GO" id="GO:0003700">
    <property type="term" value="F:DNA-binding transcription factor activity"/>
    <property type="evidence" value="ECO:0007669"/>
    <property type="project" value="InterPro"/>
</dbReference>
<keyword evidence="3" id="KW-0804">Transcription</keyword>
<dbReference type="PANTHER" id="PTHR30514:SF10">
    <property type="entry name" value="MURR_RPIR FAMILY TRANSCRIPTIONAL REGULATOR"/>
    <property type="match status" value="1"/>
</dbReference>
<accession>A0AAW8TSN4</accession>
<dbReference type="EMBL" id="JARQBJ010000001">
    <property type="protein sequence ID" value="MDT2809313.1"/>
    <property type="molecule type" value="Genomic_DNA"/>
</dbReference>
<dbReference type="PANTHER" id="PTHR30514">
    <property type="entry name" value="GLUCOKINASE"/>
    <property type="match status" value="1"/>
</dbReference>
<evidence type="ECO:0000313" key="6">
    <source>
        <dbReference type="EMBL" id="MDT2809313.1"/>
    </source>
</evidence>
<dbReference type="InterPro" id="IPR036388">
    <property type="entry name" value="WH-like_DNA-bd_sf"/>
</dbReference>